<evidence type="ECO:0000313" key="5">
    <source>
        <dbReference type="Proteomes" id="UP000301309"/>
    </source>
</evidence>
<dbReference type="Proteomes" id="UP000301309">
    <property type="component" value="Unassembled WGS sequence"/>
</dbReference>
<protein>
    <recommendedName>
        <fullName evidence="3">Acyl-CoA dehydrogenase/oxidase N-terminal domain-containing protein</fullName>
    </recommendedName>
</protein>
<accession>A0A4D4LCD9</accession>
<evidence type="ECO:0000259" key="3">
    <source>
        <dbReference type="Pfam" id="PF02771"/>
    </source>
</evidence>
<dbReference type="InterPro" id="IPR037069">
    <property type="entry name" value="AcylCoA_DH/ox_N_sf"/>
</dbReference>
<organism evidence="4 5">
    <name type="scientific">Streptomyces violaceusniger</name>
    <dbReference type="NCBI Taxonomy" id="68280"/>
    <lineage>
        <taxon>Bacteria</taxon>
        <taxon>Bacillati</taxon>
        <taxon>Actinomycetota</taxon>
        <taxon>Actinomycetes</taxon>
        <taxon>Kitasatosporales</taxon>
        <taxon>Streptomycetaceae</taxon>
        <taxon>Streptomyces</taxon>
        <taxon>Streptomyces violaceusniger group</taxon>
    </lineage>
</organism>
<dbReference type="InterPro" id="IPR052161">
    <property type="entry name" value="Mycobact_Acyl-CoA_DH"/>
</dbReference>
<dbReference type="InterPro" id="IPR009100">
    <property type="entry name" value="AcylCoA_DH/oxidase_NM_dom_sf"/>
</dbReference>
<dbReference type="EMBL" id="BJHW01000002">
    <property type="protein sequence ID" value="GDY58922.1"/>
    <property type="molecule type" value="Genomic_DNA"/>
</dbReference>
<name>A0A4D4LCD9_STRVO</name>
<comment type="caution">
    <text evidence="4">The sequence shown here is derived from an EMBL/GenBank/DDBJ whole genome shotgun (WGS) entry which is preliminary data.</text>
</comment>
<dbReference type="Pfam" id="PF02771">
    <property type="entry name" value="Acyl-CoA_dh_N"/>
    <property type="match status" value="1"/>
</dbReference>
<evidence type="ECO:0000256" key="2">
    <source>
        <dbReference type="SAM" id="MobiDB-lite"/>
    </source>
</evidence>
<dbReference type="GO" id="GO:0016627">
    <property type="term" value="F:oxidoreductase activity, acting on the CH-CH group of donors"/>
    <property type="evidence" value="ECO:0007669"/>
    <property type="project" value="InterPro"/>
</dbReference>
<dbReference type="PANTHER" id="PTHR43292">
    <property type="entry name" value="ACYL-COA DEHYDROGENASE"/>
    <property type="match status" value="1"/>
</dbReference>
<dbReference type="PANTHER" id="PTHR43292:SF3">
    <property type="entry name" value="ACYL-COA DEHYDROGENASE FADE29"/>
    <property type="match status" value="1"/>
</dbReference>
<dbReference type="SUPFAM" id="SSF56645">
    <property type="entry name" value="Acyl-CoA dehydrogenase NM domain-like"/>
    <property type="match status" value="1"/>
</dbReference>
<evidence type="ECO:0000313" key="4">
    <source>
        <dbReference type="EMBL" id="GDY58922.1"/>
    </source>
</evidence>
<dbReference type="AlphaFoldDB" id="A0A4D4LCD9"/>
<keyword evidence="5" id="KW-1185">Reference proteome</keyword>
<feature type="domain" description="Acyl-CoA dehydrogenase/oxidase N-terminal" evidence="3">
    <location>
        <begin position="6"/>
        <end position="71"/>
    </location>
</feature>
<feature type="region of interest" description="Disordered" evidence="2">
    <location>
        <begin position="62"/>
        <end position="87"/>
    </location>
</feature>
<keyword evidence="1" id="KW-0560">Oxidoreductase</keyword>
<proteinExistence type="predicted"/>
<reference evidence="4 5" key="1">
    <citation type="journal article" date="2020" name="Int. J. Syst. Evol. Microbiol.">
        <title>Reclassification of Streptomyces castelarensis and Streptomyces sporoclivatus as later heterotypic synonyms of Streptomyces antimycoticus.</title>
        <authorList>
            <person name="Komaki H."/>
            <person name="Tamura T."/>
        </authorList>
    </citation>
    <scope>NUCLEOTIDE SEQUENCE [LARGE SCALE GENOMIC DNA]</scope>
    <source>
        <strain evidence="4 5">NBRC 13459</strain>
    </source>
</reference>
<dbReference type="GO" id="GO:0050660">
    <property type="term" value="F:flavin adenine dinucleotide binding"/>
    <property type="evidence" value="ECO:0007669"/>
    <property type="project" value="InterPro"/>
</dbReference>
<gene>
    <name evidence="4" type="ORF">SVIO_095450</name>
</gene>
<sequence>MDLDLTEGQSAFRAEARRWLAAHTPAAPLPSLETAEGFAAHRAWERTLAADRWSAVTWPEEYGGRGRRWSSGCCSRRSTTRRARPAG</sequence>
<feature type="compositionally biased region" description="Basic residues" evidence="2">
    <location>
        <begin position="78"/>
        <end position="87"/>
    </location>
</feature>
<dbReference type="Gene3D" id="1.10.540.10">
    <property type="entry name" value="Acyl-CoA dehydrogenase/oxidase, N-terminal domain"/>
    <property type="match status" value="1"/>
</dbReference>
<dbReference type="GO" id="GO:0005886">
    <property type="term" value="C:plasma membrane"/>
    <property type="evidence" value="ECO:0007669"/>
    <property type="project" value="TreeGrafter"/>
</dbReference>
<dbReference type="InterPro" id="IPR013786">
    <property type="entry name" value="AcylCoA_DH/ox_N"/>
</dbReference>
<evidence type="ECO:0000256" key="1">
    <source>
        <dbReference type="ARBA" id="ARBA00023002"/>
    </source>
</evidence>